<evidence type="ECO:0000313" key="8">
    <source>
        <dbReference type="EMBL" id="OOZ35371.1"/>
    </source>
</evidence>
<dbReference type="NCBIfam" id="TIGR01575">
    <property type="entry name" value="rimI"/>
    <property type="match status" value="1"/>
</dbReference>
<dbReference type="Proteomes" id="UP000190896">
    <property type="component" value="Unassembled WGS sequence"/>
</dbReference>
<feature type="domain" description="N-acetyltransferase" evidence="7">
    <location>
        <begin position="10"/>
        <end position="155"/>
    </location>
</feature>
<dbReference type="InterPro" id="IPR043690">
    <property type="entry name" value="RimI"/>
</dbReference>
<comment type="caution">
    <text evidence="5">Lacks conserved residue(s) required for the propagation of feature annotation.</text>
</comment>
<keyword evidence="2 5" id="KW-0963">Cytoplasm</keyword>
<protein>
    <recommendedName>
        <fullName evidence="5 6">[Ribosomal protein bS18]-alanine N-acetyltransferase</fullName>
        <ecNumber evidence="5 6">2.3.1.266</ecNumber>
    </recommendedName>
</protein>
<name>A0A1T2KRE6_9GAMM</name>
<dbReference type="RefSeq" id="WP_078488139.1">
    <property type="nucleotide sequence ID" value="NZ_MPRJ01000095.1"/>
</dbReference>
<feature type="active site" description="Proton donor" evidence="5">
    <location>
        <position position="123"/>
    </location>
</feature>
<dbReference type="EMBL" id="MPRJ01000095">
    <property type="protein sequence ID" value="OOZ35371.1"/>
    <property type="molecule type" value="Genomic_DNA"/>
</dbReference>
<evidence type="ECO:0000259" key="7">
    <source>
        <dbReference type="PROSITE" id="PS51186"/>
    </source>
</evidence>
<organism evidence="8 9">
    <name type="scientific">Solemya velesiana gill symbiont</name>
    <dbReference type="NCBI Taxonomy" id="1918948"/>
    <lineage>
        <taxon>Bacteria</taxon>
        <taxon>Pseudomonadati</taxon>
        <taxon>Pseudomonadota</taxon>
        <taxon>Gammaproteobacteria</taxon>
        <taxon>sulfur-oxidizing symbionts</taxon>
    </lineage>
</organism>
<dbReference type="Gene3D" id="3.40.630.30">
    <property type="match status" value="1"/>
</dbReference>
<dbReference type="AlphaFoldDB" id="A0A1T2KRE6"/>
<keyword evidence="4 5" id="KW-0012">Acyltransferase</keyword>
<dbReference type="InterPro" id="IPR006464">
    <property type="entry name" value="AcTrfase_RimI/Ard1"/>
</dbReference>
<evidence type="ECO:0000256" key="4">
    <source>
        <dbReference type="ARBA" id="ARBA00023315"/>
    </source>
</evidence>
<dbReference type="GO" id="GO:0005737">
    <property type="term" value="C:cytoplasm"/>
    <property type="evidence" value="ECO:0007669"/>
    <property type="project" value="UniProtKB-SubCell"/>
</dbReference>
<comment type="subcellular location">
    <subcellularLocation>
        <location evidence="5 6">Cytoplasm</location>
    </subcellularLocation>
</comment>
<proteinExistence type="inferred from homology"/>
<evidence type="ECO:0000256" key="5">
    <source>
        <dbReference type="HAMAP-Rule" id="MF_02210"/>
    </source>
</evidence>
<dbReference type="PROSITE" id="PS51186">
    <property type="entry name" value="GNAT"/>
    <property type="match status" value="1"/>
</dbReference>
<dbReference type="InterPro" id="IPR050680">
    <property type="entry name" value="YpeA/RimI_acetyltransf"/>
</dbReference>
<evidence type="ECO:0000256" key="2">
    <source>
        <dbReference type="ARBA" id="ARBA00022490"/>
    </source>
</evidence>
<comment type="similarity">
    <text evidence="1 5 6">Belongs to the acetyltransferase family. RimI subfamily.</text>
</comment>
<evidence type="ECO:0000313" key="9">
    <source>
        <dbReference type="Proteomes" id="UP000190896"/>
    </source>
</evidence>
<dbReference type="HAMAP" id="MF_02210">
    <property type="entry name" value="RimI"/>
    <property type="match status" value="1"/>
</dbReference>
<dbReference type="InterPro" id="IPR016181">
    <property type="entry name" value="Acyl_CoA_acyltransferase"/>
</dbReference>
<evidence type="ECO:0000256" key="6">
    <source>
        <dbReference type="RuleBase" id="RU363094"/>
    </source>
</evidence>
<sequence length="155" mass="17348">MSAILKDPLLQIRPMRTADVEAVMVVEQAAYDFPWTAGIFRDCLRVGYCCWVVALDQRIIGYAIMSVAAGEAHILNVCIHPEMQGHGLGRRLMQRFITLARERSADTIFLEVRDSNKAAIHLYDTLGFNEVGRRRGYYPAAGGREDAIVLAFSLC</sequence>
<dbReference type="Pfam" id="PF00583">
    <property type="entry name" value="Acetyltransf_1"/>
    <property type="match status" value="1"/>
</dbReference>
<dbReference type="GO" id="GO:0008999">
    <property type="term" value="F:protein-N-terminal-alanine acetyltransferase activity"/>
    <property type="evidence" value="ECO:0007669"/>
    <property type="project" value="UniProtKB-UniRule"/>
</dbReference>
<keyword evidence="3 5" id="KW-0808">Transferase</keyword>
<comment type="caution">
    <text evidence="8">The sequence shown here is derived from an EMBL/GenBank/DDBJ whole genome shotgun (WGS) entry which is preliminary data.</text>
</comment>
<dbReference type="PANTHER" id="PTHR43420:SF51">
    <property type="entry name" value="PEPTIDYL-LYSINE N-ACETYLTRANSFERASE YIAC"/>
    <property type="match status" value="1"/>
</dbReference>
<gene>
    <name evidence="5" type="primary">rimI</name>
    <name evidence="8" type="ORF">BOW51_11435</name>
</gene>
<comment type="catalytic activity">
    <reaction evidence="5 6">
        <text>N-terminal L-alanyl-[ribosomal protein bS18] + acetyl-CoA = N-terminal N(alpha)-acetyl-L-alanyl-[ribosomal protein bS18] + CoA + H(+)</text>
        <dbReference type="Rhea" id="RHEA:43756"/>
        <dbReference type="Rhea" id="RHEA-COMP:10676"/>
        <dbReference type="Rhea" id="RHEA-COMP:10677"/>
        <dbReference type="ChEBI" id="CHEBI:15378"/>
        <dbReference type="ChEBI" id="CHEBI:57287"/>
        <dbReference type="ChEBI" id="CHEBI:57288"/>
        <dbReference type="ChEBI" id="CHEBI:64718"/>
        <dbReference type="ChEBI" id="CHEBI:83683"/>
        <dbReference type="EC" id="2.3.1.266"/>
    </reaction>
</comment>
<feature type="binding site" evidence="5">
    <location>
        <position position="116"/>
    </location>
    <ligand>
        <name>acetyl-CoA</name>
        <dbReference type="ChEBI" id="CHEBI:57288"/>
    </ligand>
</feature>
<dbReference type="EC" id="2.3.1.266" evidence="5 6"/>
<dbReference type="SUPFAM" id="SSF55729">
    <property type="entry name" value="Acyl-CoA N-acyltransferases (Nat)"/>
    <property type="match status" value="1"/>
</dbReference>
<keyword evidence="9" id="KW-1185">Reference proteome</keyword>
<dbReference type="PANTHER" id="PTHR43420">
    <property type="entry name" value="ACETYLTRANSFERASE"/>
    <property type="match status" value="1"/>
</dbReference>
<dbReference type="InterPro" id="IPR000182">
    <property type="entry name" value="GNAT_dom"/>
</dbReference>
<dbReference type="OrthoDB" id="9796919at2"/>
<dbReference type="CDD" id="cd04301">
    <property type="entry name" value="NAT_SF"/>
    <property type="match status" value="1"/>
</dbReference>
<evidence type="ECO:0000256" key="3">
    <source>
        <dbReference type="ARBA" id="ARBA00022679"/>
    </source>
</evidence>
<comment type="function">
    <text evidence="5 6">Acetylates the N-terminal alanine of ribosomal protein bS18.</text>
</comment>
<reference evidence="8 9" key="1">
    <citation type="submission" date="2016-11" db="EMBL/GenBank/DDBJ databases">
        <title>Mixed transmission modes and dynamic genome evolution in an obligate animal-bacterial symbiosis.</title>
        <authorList>
            <person name="Russell S.L."/>
            <person name="Corbett-Detig R.B."/>
            <person name="Cavanaugh C.M."/>
        </authorList>
    </citation>
    <scope>NUCLEOTIDE SEQUENCE [LARGE SCALE GENOMIC DNA]</scope>
    <source>
        <strain evidence="8">Se-Cadez</strain>
    </source>
</reference>
<accession>A0A1T2KRE6</accession>
<evidence type="ECO:0000256" key="1">
    <source>
        <dbReference type="ARBA" id="ARBA00005395"/>
    </source>
</evidence>
<feature type="active site" description="Proton acceptor" evidence="5">
    <location>
        <position position="111"/>
    </location>
</feature>